<dbReference type="Gene3D" id="3.30.700.10">
    <property type="entry name" value="Glycoprotein, Type 4 Pilin"/>
    <property type="match status" value="1"/>
</dbReference>
<keyword evidence="1" id="KW-1133">Transmembrane helix</keyword>
<dbReference type="PROSITE" id="PS00409">
    <property type="entry name" value="PROKAR_NTER_METHYL"/>
    <property type="match status" value="1"/>
</dbReference>
<dbReference type="EMBL" id="CP000931">
    <property type="protein sequence ID" value="ABZ77466.1"/>
    <property type="molecule type" value="Genomic_DNA"/>
</dbReference>
<dbReference type="Proteomes" id="UP000001317">
    <property type="component" value="Chromosome"/>
</dbReference>
<evidence type="ECO:0000313" key="2">
    <source>
        <dbReference type="EMBL" id="ABZ77466.1"/>
    </source>
</evidence>
<dbReference type="SUPFAM" id="SSF54523">
    <property type="entry name" value="Pili subunits"/>
    <property type="match status" value="1"/>
</dbReference>
<sequence>MTQFTFIVRIAKIYREPNKMKTKDEGFTLIELVVVIIILGIVSVIAIPKFISFEDESRDAVMRQTLASVKSAISLVRAKGFASAKDCNSSNSRLASFKSVEINNVQICVDPIQGFPYIDLFRRGTESDQINAMLDLDNNFDQVWWAGGFYLYPKEITDEQSMNCYIFYDFDTKTTEMVNTDC</sequence>
<name>B0TNF2_SHEHH</name>
<dbReference type="HOGENOM" id="CLU_098637_3_2_6"/>
<proteinExistence type="predicted"/>
<organism evidence="2 3">
    <name type="scientific">Shewanella halifaxensis (strain HAW-EB4)</name>
    <dbReference type="NCBI Taxonomy" id="458817"/>
    <lineage>
        <taxon>Bacteria</taxon>
        <taxon>Pseudomonadati</taxon>
        <taxon>Pseudomonadota</taxon>
        <taxon>Gammaproteobacteria</taxon>
        <taxon>Alteromonadales</taxon>
        <taxon>Shewanellaceae</taxon>
        <taxon>Shewanella</taxon>
    </lineage>
</organism>
<dbReference type="Pfam" id="PF07963">
    <property type="entry name" value="N_methyl"/>
    <property type="match status" value="1"/>
</dbReference>
<evidence type="ECO:0000256" key="1">
    <source>
        <dbReference type="SAM" id="Phobius"/>
    </source>
</evidence>
<dbReference type="InterPro" id="IPR045584">
    <property type="entry name" value="Pilin-like"/>
</dbReference>
<gene>
    <name evidence="2" type="ordered locus">Shal_2917</name>
</gene>
<dbReference type="AlphaFoldDB" id="B0TNF2"/>
<dbReference type="KEGG" id="shl:Shal_2917"/>
<evidence type="ECO:0000313" key="3">
    <source>
        <dbReference type="Proteomes" id="UP000001317"/>
    </source>
</evidence>
<dbReference type="eggNOG" id="COG2165">
    <property type="taxonomic scope" value="Bacteria"/>
</dbReference>
<dbReference type="RefSeq" id="WP_012277993.1">
    <property type="nucleotide sequence ID" value="NC_010334.1"/>
</dbReference>
<keyword evidence="3" id="KW-1185">Reference proteome</keyword>
<keyword evidence="1" id="KW-0812">Transmembrane</keyword>
<evidence type="ECO:0008006" key="4">
    <source>
        <dbReference type="Google" id="ProtNLM"/>
    </source>
</evidence>
<accession>B0TNF2</accession>
<dbReference type="STRING" id="458817.Shal_2917"/>
<dbReference type="NCBIfam" id="TIGR02532">
    <property type="entry name" value="IV_pilin_GFxxxE"/>
    <property type="match status" value="1"/>
</dbReference>
<reference evidence="2" key="1">
    <citation type="submission" date="2008-01" db="EMBL/GenBank/DDBJ databases">
        <title>Complete sequence of Shewanella halifaxensis HAW-EB4.</title>
        <authorList>
            <consortium name="US DOE Joint Genome Institute"/>
            <person name="Copeland A."/>
            <person name="Lucas S."/>
            <person name="Lapidus A."/>
            <person name="Glavina del Rio T."/>
            <person name="Dalin E."/>
            <person name="Tice H."/>
            <person name="Bruce D."/>
            <person name="Goodwin L."/>
            <person name="Pitluck S."/>
            <person name="Sims D."/>
            <person name="Brettin T."/>
            <person name="Detter J.C."/>
            <person name="Han C."/>
            <person name="Kuske C.R."/>
            <person name="Schmutz J."/>
            <person name="Larimer F."/>
            <person name="Land M."/>
            <person name="Hauser L."/>
            <person name="Kyrpides N."/>
            <person name="Kim E."/>
            <person name="Zhao J.-S."/>
            <person name="Richardson P."/>
        </authorList>
    </citation>
    <scope>NUCLEOTIDE SEQUENCE [LARGE SCALE GENOMIC DNA]</scope>
    <source>
        <strain evidence="2">HAW-EB4</strain>
    </source>
</reference>
<dbReference type="InterPro" id="IPR012902">
    <property type="entry name" value="N_methyl_site"/>
</dbReference>
<feature type="transmembrane region" description="Helical" evidence="1">
    <location>
        <begin position="27"/>
        <end position="48"/>
    </location>
</feature>
<protein>
    <recommendedName>
        <fullName evidence="4">Methylation site containing protein</fullName>
    </recommendedName>
</protein>
<keyword evidence="1" id="KW-0472">Membrane</keyword>